<reference evidence="1" key="1">
    <citation type="submission" date="2018-06" db="EMBL/GenBank/DDBJ databases">
        <authorList>
            <person name="Ashton P.M."/>
            <person name="Dallman T."/>
            <person name="Nair S."/>
            <person name="De Pinna E."/>
            <person name="Peters T."/>
            <person name="Grant K."/>
        </authorList>
    </citation>
    <scope>NUCLEOTIDE SEQUENCE [LARGE SCALE GENOMIC DNA]</scope>
    <source>
        <strain evidence="1">449454</strain>
    </source>
</reference>
<dbReference type="Proteomes" id="UP000839597">
    <property type="component" value="Unassembled WGS sequence"/>
</dbReference>
<proteinExistence type="predicted"/>
<accession>A0A5U8JHA6</accession>
<organism evidence="1">
    <name type="scientific">Salmonella enterica subsp. enterica serovar Panama</name>
    <dbReference type="NCBI Taxonomy" id="29472"/>
    <lineage>
        <taxon>Bacteria</taxon>
        <taxon>Pseudomonadati</taxon>
        <taxon>Pseudomonadota</taxon>
        <taxon>Gammaproteobacteria</taxon>
        <taxon>Enterobacterales</taxon>
        <taxon>Enterobacteriaceae</taxon>
        <taxon>Salmonella</taxon>
    </lineage>
</organism>
<dbReference type="AlphaFoldDB" id="A0A5U8JHA6"/>
<protein>
    <recommendedName>
        <fullName evidence="2">Rha family transcriptional regulator</fullName>
    </recommendedName>
</protein>
<evidence type="ECO:0000313" key="1">
    <source>
        <dbReference type="EMBL" id="EBR8435788.1"/>
    </source>
</evidence>
<comment type="caution">
    <text evidence="1">The sequence shown here is derived from an EMBL/GenBank/DDBJ whole genome shotgun (WGS) entry which is preliminary data.</text>
</comment>
<dbReference type="EMBL" id="AAGTPA010000035">
    <property type="protein sequence ID" value="EBR8435788.1"/>
    <property type="molecule type" value="Genomic_DNA"/>
</dbReference>
<sequence>MKLQNNPTQGRGLLHPENSSADILIQHNREPRIDSRLIAERVKVTHEAIVKLVKKYRRQLRELGSLPGFEIDSVRRAGGRGTKHKRYWLLNELQFDFLCRVIRGRNAEHMNQFKLDVTKAFSKRRAAEPVRREYLPGYHESRDSLKALGAEPRHFINLARAENRLTGLSGGARSVVDEQAGLLVALQRIEQAAFTEAAYAGLSPTEAVREAVRRMNAFAALLSVTDAPGVSHD</sequence>
<name>A0A5U8JHA6_SALET</name>
<evidence type="ECO:0008006" key="2">
    <source>
        <dbReference type="Google" id="ProtNLM"/>
    </source>
</evidence>
<gene>
    <name evidence="1" type="ORF">DOI44_22795</name>
</gene>